<protein>
    <submittedName>
        <fullName evidence="2">Uncharacterized protein</fullName>
    </submittedName>
</protein>
<accession>A0A645EAQ1</accession>
<evidence type="ECO:0000313" key="2">
    <source>
        <dbReference type="EMBL" id="MPM97903.1"/>
    </source>
</evidence>
<name>A0A645EAQ1_9ZZZZ</name>
<organism evidence="2">
    <name type="scientific">bioreactor metagenome</name>
    <dbReference type="NCBI Taxonomy" id="1076179"/>
    <lineage>
        <taxon>unclassified sequences</taxon>
        <taxon>metagenomes</taxon>
        <taxon>ecological metagenomes</taxon>
    </lineage>
</organism>
<reference evidence="2" key="1">
    <citation type="submission" date="2019-08" db="EMBL/GenBank/DDBJ databases">
        <authorList>
            <person name="Kucharzyk K."/>
            <person name="Murdoch R.W."/>
            <person name="Higgins S."/>
            <person name="Loffler F."/>
        </authorList>
    </citation>
    <scope>NUCLEOTIDE SEQUENCE</scope>
</reference>
<feature type="region of interest" description="Disordered" evidence="1">
    <location>
        <begin position="15"/>
        <end position="42"/>
    </location>
</feature>
<proteinExistence type="predicted"/>
<feature type="compositionally biased region" description="Basic and acidic residues" evidence="1">
    <location>
        <begin position="17"/>
        <end position="29"/>
    </location>
</feature>
<gene>
    <name evidence="2" type="ORF">SDC9_145083</name>
</gene>
<dbReference type="AlphaFoldDB" id="A0A645EAQ1"/>
<evidence type="ECO:0000256" key="1">
    <source>
        <dbReference type="SAM" id="MobiDB-lite"/>
    </source>
</evidence>
<comment type="caution">
    <text evidence="2">The sequence shown here is derived from an EMBL/GenBank/DDBJ whole genome shotgun (WGS) entry which is preliminary data.</text>
</comment>
<sequence length="204" mass="21979">MPLLVSLQPRQFLRAGENAEQRELGERPGMHPGGGGEDHPPEFFLGEVRRLHLRAAAGGHDVHPLEFRVGSHDAGQFGRVVIGEAVQDVGAVDQFGEPGLLLGRPLEARVAPMIGRPPHRGHQVGFVTDLDSGIGGPEPLDVLTGQRFRNHYTQIVHSALHRYSSRFGGCADRRAQPRSLDCCSSISAGTLIGPEERPTIGSQA</sequence>
<dbReference type="EMBL" id="VSSQ01044112">
    <property type="protein sequence ID" value="MPM97903.1"/>
    <property type="molecule type" value="Genomic_DNA"/>
</dbReference>